<name>A0ABD2PJT0_9PLAT</name>
<reference evidence="1 2" key="1">
    <citation type="submission" date="2024-11" db="EMBL/GenBank/DDBJ databases">
        <title>Adaptive evolution of stress response genes in parasites aligns with host niche diversity.</title>
        <authorList>
            <person name="Hahn C."/>
            <person name="Resl P."/>
        </authorList>
    </citation>
    <scope>NUCLEOTIDE SEQUENCE [LARGE SCALE GENOMIC DNA]</scope>
    <source>
        <strain evidence="1">EGGRZ-B1_66</strain>
        <tissue evidence="1">Body</tissue>
    </source>
</reference>
<dbReference type="AlphaFoldDB" id="A0ABD2PJT0"/>
<keyword evidence="2" id="KW-1185">Reference proteome</keyword>
<evidence type="ECO:0000313" key="2">
    <source>
        <dbReference type="Proteomes" id="UP001626550"/>
    </source>
</evidence>
<dbReference type="Proteomes" id="UP001626550">
    <property type="component" value="Unassembled WGS sequence"/>
</dbReference>
<comment type="caution">
    <text evidence="1">The sequence shown here is derived from an EMBL/GenBank/DDBJ whole genome shotgun (WGS) entry which is preliminary data.</text>
</comment>
<accession>A0ABD2PJT0</accession>
<organism evidence="1 2">
    <name type="scientific">Cichlidogyrus casuarinus</name>
    <dbReference type="NCBI Taxonomy" id="1844966"/>
    <lineage>
        <taxon>Eukaryota</taxon>
        <taxon>Metazoa</taxon>
        <taxon>Spiralia</taxon>
        <taxon>Lophotrochozoa</taxon>
        <taxon>Platyhelminthes</taxon>
        <taxon>Monogenea</taxon>
        <taxon>Monopisthocotylea</taxon>
        <taxon>Dactylogyridea</taxon>
        <taxon>Ancyrocephalidae</taxon>
        <taxon>Cichlidogyrus</taxon>
    </lineage>
</organism>
<protein>
    <submittedName>
        <fullName evidence="1">Uncharacterized protein</fullName>
    </submittedName>
</protein>
<dbReference type="EMBL" id="JBJKFK010007776">
    <property type="protein sequence ID" value="KAL3307288.1"/>
    <property type="molecule type" value="Genomic_DNA"/>
</dbReference>
<evidence type="ECO:0000313" key="1">
    <source>
        <dbReference type="EMBL" id="KAL3307288.1"/>
    </source>
</evidence>
<sequence>MAQPLSGLPCLTDALDKDNKTNPITGSCDGHLALQLNQLTVVRKSVQGPGGVGLVSVLIAVVHASKIASFVCENGPFESSSVL</sequence>
<proteinExistence type="predicted"/>
<gene>
    <name evidence="1" type="ORF">Ciccas_014202</name>
</gene>